<dbReference type="InterPro" id="IPR057746">
    <property type="entry name" value="CpnT-like_N"/>
</dbReference>
<feature type="compositionally biased region" description="Basic and acidic residues" evidence="1">
    <location>
        <begin position="203"/>
        <end position="212"/>
    </location>
</feature>
<reference evidence="3" key="1">
    <citation type="submission" date="2022-06" db="EMBL/GenBank/DDBJ databases">
        <title>Genomic Encyclopedia of Archaeal and Bacterial Type Strains, Phase II (KMG-II): from individual species to whole genera.</title>
        <authorList>
            <person name="Goeker M."/>
        </authorList>
    </citation>
    <scope>NUCLEOTIDE SEQUENCE</scope>
    <source>
        <strain evidence="3">DSM 43935</strain>
    </source>
</reference>
<feature type="region of interest" description="Disordered" evidence="1">
    <location>
        <begin position="403"/>
        <end position="430"/>
    </location>
</feature>
<proteinExistence type="predicted"/>
<feature type="compositionally biased region" description="Low complexity" evidence="1">
    <location>
        <begin position="265"/>
        <end position="290"/>
    </location>
</feature>
<dbReference type="Pfam" id="PF25547">
    <property type="entry name" value="WXG100_2"/>
    <property type="match status" value="1"/>
</dbReference>
<organism evidence="3 4">
    <name type="scientific">Goodfellowiella coeruleoviolacea</name>
    <dbReference type="NCBI Taxonomy" id="334858"/>
    <lineage>
        <taxon>Bacteria</taxon>
        <taxon>Bacillati</taxon>
        <taxon>Actinomycetota</taxon>
        <taxon>Actinomycetes</taxon>
        <taxon>Pseudonocardiales</taxon>
        <taxon>Pseudonocardiaceae</taxon>
        <taxon>Goodfellowiella</taxon>
    </lineage>
</organism>
<dbReference type="Gene3D" id="1.20.1260.20">
    <property type="entry name" value="PPE superfamily"/>
    <property type="match status" value="1"/>
</dbReference>
<dbReference type="RefSeq" id="WP_253780037.1">
    <property type="nucleotide sequence ID" value="NZ_JAMTCK010000025.1"/>
</dbReference>
<dbReference type="SUPFAM" id="SSF140459">
    <property type="entry name" value="PE/PPE dimer-like"/>
    <property type="match status" value="1"/>
</dbReference>
<feature type="region of interest" description="Disordered" evidence="1">
    <location>
        <begin position="264"/>
        <end position="296"/>
    </location>
</feature>
<feature type="domain" description="Outer membrane channel protein CpnT-like N-terminal" evidence="2">
    <location>
        <begin position="22"/>
        <end position="134"/>
    </location>
</feature>
<evidence type="ECO:0000256" key="1">
    <source>
        <dbReference type="SAM" id="MobiDB-lite"/>
    </source>
</evidence>
<name>A0AAE3KPR2_9PSEU</name>
<evidence type="ECO:0000259" key="2">
    <source>
        <dbReference type="Pfam" id="PF25547"/>
    </source>
</evidence>
<keyword evidence="4" id="KW-1185">Reference proteome</keyword>
<feature type="compositionally biased region" description="Polar residues" evidence="1">
    <location>
        <begin position="213"/>
        <end position="231"/>
    </location>
</feature>
<feature type="region of interest" description="Disordered" evidence="1">
    <location>
        <begin position="188"/>
        <end position="231"/>
    </location>
</feature>
<dbReference type="Proteomes" id="UP001206128">
    <property type="component" value="Unassembled WGS sequence"/>
</dbReference>
<evidence type="ECO:0000313" key="3">
    <source>
        <dbReference type="EMBL" id="MCP2170153.1"/>
    </source>
</evidence>
<dbReference type="InterPro" id="IPR038332">
    <property type="entry name" value="PPE_sf"/>
</dbReference>
<sequence length="430" mass="43156">MKPATNFGQYPHQQLYAMLHASDEAGVRSAADAWDGIGARLHEQAGNLESRLARFRDRWRGTAADQYQVMIGDLGAGLRRIADTAFTLRDLAHQAADVLVKAKVEMPVPVEVPQLPPATAQLAATPIEVDAFTSAETVARLQQLRAEAIAAVQAHQQAAQVANAAHARAIAVMSALAGEYQVTDQAIPASPEARQAATGGRAGVDDWMRQRDPAQSSWSPPDSTGTATTTPVFSGTFTAGLGAASAAVARQLVPALPKVPDWAAKKPPAAVDQPAAPPGTTTPGTPSQPNGGTGLGALGLGAGIGGAGIGGAGLGGSGKGEAGAGRGVVGGVGAAPKPVAGVGMTGAGPTPSAAAAALGATAGAVKAGAGGAPMMPMMPFAPAGSDMDSARRIPPWLTETEDVWGEPQDTAPPVIGAAPAEEYPRPGYPY</sequence>
<accession>A0AAE3KPR2</accession>
<dbReference type="EMBL" id="JAMTCK010000025">
    <property type="protein sequence ID" value="MCP2170153.1"/>
    <property type="molecule type" value="Genomic_DNA"/>
</dbReference>
<dbReference type="AlphaFoldDB" id="A0AAE3KPR2"/>
<comment type="caution">
    <text evidence="3">The sequence shown here is derived from an EMBL/GenBank/DDBJ whole genome shotgun (WGS) entry which is preliminary data.</text>
</comment>
<gene>
    <name evidence="3" type="ORF">LX83_007044</name>
</gene>
<protein>
    <recommendedName>
        <fullName evidence="2">Outer membrane channel protein CpnT-like N-terminal domain-containing protein</fullName>
    </recommendedName>
</protein>
<evidence type="ECO:0000313" key="4">
    <source>
        <dbReference type="Proteomes" id="UP001206128"/>
    </source>
</evidence>